<evidence type="ECO:0000256" key="2">
    <source>
        <dbReference type="SAM" id="Phobius"/>
    </source>
</evidence>
<feature type="transmembrane region" description="Helical" evidence="2">
    <location>
        <begin position="250"/>
        <end position="271"/>
    </location>
</feature>
<organism evidence="3 4">
    <name type="scientific">Facklamia languida CCUG 37842</name>
    <dbReference type="NCBI Taxonomy" id="883113"/>
    <lineage>
        <taxon>Bacteria</taxon>
        <taxon>Bacillati</taxon>
        <taxon>Bacillota</taxon>
        <taxon>Bacilli</taxon>
        <taxon>Lactobacillales</taxon>
        <taxon>Aerococcaceae</taxon>
        <taxon>Facklamia</taxon>
    </lineage>
</organism>
<keyword evidence="4" id="KW-1185">Reference proteome</keyword>
<protein>
    <recommendedName>
        <fullName evidence="5">DUF1129 domain-containing protein</fullName>
    </recommendedName>
</protein>
<feature type="transmembrane region" description="Helical" evidence="2">
    <location>
        <begin position="222"/>
        <end position="244"/>
    </location>
</feature>
<dbReference type="RefSeq" id="WP_006308732.1">
    <property type="nucleotide sequence ID" value="NZ_JH601133.1"/>
</dbReference>
<reference evidence="3 4" key="1">
    <citation type="submission" date="2012-01" db="EMBL/GenBank/DDBJ databases">
        <title>The Genome Sequence of Facklamia languida CCUG 37842.</title>
        <authorList>
            <consortium name="The Broad Institute Genome Sequencing Platform"/>
            <person name="Earl A."/>
            <person name="Ward D."/>
            <person name="Feldgarden M."/>
            <person name="Gevers D."/>
            <person name="Huys G."/>
            <person name="Young S.K."/>
            <person name="Zeng Q."/>
            <person name="Gargeya S."/>
            <person name="Fitzgerald M."/>
            <person name="Haas B."/>
            <person name="Abouelleil A."/>
            <person name="Alvarado L."/>
            <person name="Arachchi H.M."/>
            <person name="Berlin A."/>
            <person name="Chapman S.B."/>
            <person name="Gearin G."/>
            <person name="Goldberg J."/>
            <person name="Griggs A."/>
            <person name="Gujja S."/>
            <person name="Hansen M."/>
            <person name="Heiman D."/>
            <person name="Howarth C."/>
            <person name="Larimer J."/>
            <person name="Lui A."/>
            <person name="MacDonald P.J.P."/>
            <person name="McCowen C."/>
            <person name="Montmayeur A."/>
            <person name="Murphy C."/>
            <person name="Neiman D."/>
            <person name="Pearson M."/>
            <person name="Priest M."/>
            <person name="Roberts A."/>
            <person name="Saif S."/>
            <person name="Shea T."/>
            <person name="Sisk P."/>
            <person name="Stolte C."/>
            <person name="Sykes S."/>
            <person name="Wortman J."/>
            <person name="Nusbaum C."/>
            <person name="Birren B."/>
        </authorList>
    </citation>
    <scope>NUCLEOTIDE SEQUENCE [LARGE SCALE GENOMIC DNA]</scope>
    <source>
        <strain evidence="3 4">CCUG 37842</strain>
    </source>
</reference>
<feature type="compositionally biased region" description="Polar residues" evidence="1">
    <location>
        <begin position="1"/>
        <end position="10"/>
    </location>
</feature>
<dbReference type="PATRIC" id="fig|883113.3.peg.706"/>
<dbReference type="EMBL" id="AGEG01000006">
    <property type="protein sequence ID" value="EHR37526.1"/>
    <property type="molecule type" value="Genomic_DNA"/>
</dbReference>
<dbReference type="AlphaFoldDB" id="H3NIL6"/>
<sequence>MREPNQTESPIQEDASIQEDAPMQEDAITQEDAPMQEDAITQEETPIQEPVRRHATRASLIDGIEADRFNQLTKRNQQFMVDLDKHLAKEKLDLAKRELVYQEMVTTLIEGQATSQTARQIYGTPMETAKVILDQEIQVQEQARISPDWQIAVDGGLILGSIFTFFTGLGITLRPGEAEAGFLMGIVTIIINYLVAGYAMLRTSKVMPKLEAPKGERGYGKYFLVSTLSMLAWIGLVMISQVVLPVQLNPVLSGSTYLAIAALTFALRFYLKRKWKIVGGLF</sequence>
<feature type="transmembrane region" description="Helical" evidence="2">
    <location>
        <begin position="151"/>
        <end position="174"/>
    </location>
</feature>
<keyword evidence="2" id="KW-0472">Membrane</keyword>
<evidence type="ECO:0000313" key="3">
    <source>
        <dbReference type="EMBL" id="EHR37526.1"/>
    </source>
</evidence>
<dbReference type="eggNOG" id="COG4858">
    <property type="taxonomic scope" value="Bacteria"/>
</dbReference>
<feature type="transmembrane region" description="Helical" evidence="2">
    <location>
        <begin position="180"/>
        <end position="201"/>
    </location>
</feature>
<feature type="region of interest" description="Disordered" evidence="1">
    <location>
        <begin position="1"/>
        <end position="49"/>
    </location>
</feature>
<dbReference type="InterPro" id="IPR009214">
    <property type="entry name" value="DUF1129"/>
</dbReference>
<evidence type="ECO:0008006" key="5">
    <source>
        <dbReference type="Google" id="ProtNLM"/>
    </source>
</evidence>
<keyword evidence="2" id="KW-1133">Transmembrane helix</keyword>
<gene>
    <name evidence="3" type="ORF">HMPREF9708_00705</name>
</gene>
<keyword evidence="2" id="KW-0812">Transmembrane</keyword>
<dbReference type="Pfam" id="PF06570">
    <property type="entry name" value="DUF1129"/>
    <property type="match status" value="1"/>
</dbReference>
<evidence type="ECO:0000256" key="1">
    <source>
        <dbReference type="SAM" id="MobiDB-lite"/>
    </source>
</evidence>
<dbReference type="STRING" id="883113.HMPREF9708_00705"/>
<dbReference type="HOGENOM" id="CLU_085977_0_0_9"/>
<dbReference type="Proteomes" id="UP000006190">
    <property type="component" value="Unassembled WGS sequence"/>
</dbReference>
<proteinExistence type="predicted"/>
<evidence type="ECO:0000313" key="4">
    <source>
        <dbReference type="Proteomes" id="UP000006190"/>
    </source>
</evidence>
<comment type="caution">
    <text evidence="3">The sequence shown here is derived from an EMBL/GenBank/DDBJ whole genome shotgun (WGS) entry which is preliminary data.</text>
</comment>
<accession>H3NIL6</accession>
<name>H3NIL6_9LACT</name>